<dbReference type="InterPro" id="IPR032710">
    <property type="entry name" value="NTF2-like_dom_sf"/>
</dbReference>
<proteinExistence type="predicted"/>
<gene>
    <name evidence="2" type="ORF">QJ048_14745</name>
</gene>
<dbReference type="InterPro" id="IPR037401">
    <property type="entry name" value="SnoaL-like"/>
</dbReference>
<evidence type="ECO:0000313" key="2">
    <source>
        <dbReference type="EMBL" id="MDI3321048.1"/>
    </source>
</evidence>
<protein>
    <submittedName>
        <fullName evidence="2">Nuclear transport factor 2 family protein</fullName>
    </submittedName>
</protein>
<reference evidence="2 3" key="1">
    <citation type="submission" date="2023-05" db="EMBL/GenBank/DDBJ databases">
        <title>Genome sequence of Pinibacter sp. MAH-24.</title>
        <authorList>
            <person name="Huq M.A."/>
        </authorList>
    </citation>
    <scope>NUCLEOTIDE SEQUENCE [LARGE SCALE GENOMIC DNA]</scope>
    <source>
        <strain evidence="2 3">MAH-24</strain>
    </source>
</reference>
<dbReference type="RefSeq" id="WP_282335151.1">
    <property type="nucleotide sequence ID" value="NZ_JASBRG010000007.1"/>
</dbReference>
<organism evidence="2 3">
    <name type="scientific">Pinibacter soli</name>
    <dbReference type="NCBI Taxonomy" id="3044211"/>
    <lineage>
        <taxon>Bacteria</taxon>
        <taxon>Pseudomonadati</taxon>
        <taxon>Bacteroidota</taxon>
        <taxon>Chitinophagia</taxon>
        <taxon>Chitinophagales</taxon>
        <taxon>Chitinophagaceae</taxon>
        <taxon>Pinibacter</taxon>
    </lineage>
</organism>
<evidence type="ECO:0000259" key="1">
    <source>
        <dbReference type="Pfam" id="PF12680"/>
    </source>
</evidence>
<dbReference type="Proteomes" id="UP001226434">
    <property type="component" value="Unassembled WGS sequence"/>
</dbReference>
<evidence type="ECO:0000313" key="3">
    <source>
        <dbReference type="Proteomes" id="UP001226434"/>
    </source>
</evidence>
<comment type="caution">
    <text evidence="2">The sequence shown here is derived from an EMBL/GenBank/DDBJ whole genome shotgun (WGS) entry which is preliminary data.</text>
</comment>
<dbReference type="SUPFAM" id="SSF54427">
    <property type="entry name" value="NTF2-like"/>
    <property type="match status" value="1"/>
</dbReference>
<accession>A0ABT6REP6</accession>
<sequence length="126" mass="14780">MKDVSVFIQNLYKLFNDRKIEEIIVHMDEDVKWANGMEGNFVYGHDGVREYWTKQFEVIQTKVEPLTIDVESGVIKVHVHQVVHDINGTLLADQLRDHYFRLKDGKIIEFGIRKSEVEDAGWTFDN</sequence>
<name>A0ABT6REP6_9BACT</name>
<dbReference type="Pfam" id="PF12680">
    <property type="entry name" value="SnoaL_2"/>
    <property type="match status" value="1"/>
</dbReference>
<keyword evidence="3" id="KW-1185">Reference proteome</keyword>
<feature type="domain" description="SnoaL-like" evidence="1">
    <location>
        <begin position="9"/>
        <end position="109"/>
    </location>
</feature>
<dbReference type="Gene3D" id="3.10.450.50">
    <property type="match status" value="1"/>
</dbReference>
<dbReference type="EMBL" id="JASBRG010000007">
    <property type="protein sequence ID" value="MDI3321048.1"/>
    <property type="molecule type" value="Genomic_DNA"/>
</dbReference>